<dbReference type="EMBL" id="JAACXV010000004">
    <property type="protein sequence ID" value="KAF7287676.1"/>
    <property type="molecule type" value="Genomic_DNA"/>
</dbReference>
<evidence type="ECO:0000313" key="2">
    <source>
        <dbReference type="Proteomes" id="UP000625711"/>
    </source>
</evidence>
<reference evidence="1" key="1">
    <citation type="submission" date="2020-08" db="EMBL/GenBank/DDBJ databases">
        <title>Genome sequencing and assembly of the red palm weevil Rhynchophorus ferrugineus.</title>
        <authorList>
            <person name="Dias G.B."/>
            <person name="Bergman C.M."/>
            <person name="Manee M."/>
        </authorList>
    </citation>
    <scope>NUCLEOTIDE SEQUENCE</scope>
    <source>
        <strain evidence="1">AA-2017</strain>
        <tissue evidence="1">Whole larva</tissue>
    </source>
</reference>
<dbReference type="AlphaFoldDB" id="A0A834IWW5"/>
<organism evidence="1 2">
    <name type="scientific">Rhynchophorus ferrugineus</name>
    <name type="common">Red palm weevil</name>
    <name type="synonym">Curculio ferrugineus</name>
    <dbReference type="NCBI Taxonomy" id="354439"/>
    <lineage>
        <taxon>Eukaryota</taxon>
        <taxon>Metazoa</taxon>
        <taxon>Ecdysozoa</taxon>
        <taxon>Arthropoda</taxon>
        <taxon>Hexapoda</taxon>
        <taxon>Insecta</taxon>
        <taxon>Pterygota</taxon>
        <taxon>Neoptera</taxon>
        <taxon>Endopterygota</taxon>
        <taxon>Coleoptera</taxon>
        <taxon>Polyphaga</taxon>
        <taxon>Cucujiformia</taxon>
        <taxon>Curculionidae</taxon>
        <taxon>Dryophthorinae</taxon>
        <taxon>Rhynchophorus</taxon>
    </lineage>
</organism>
<comment type="caution">
    <text evidence="1">The sequence shown here is derived from an EMBL/GenBank/DDBJ whole genome shotgun (WGS) entry which is preliminary data.</text>
</comment>
<name>A0A834IWW5_RHYFE</name>
<gene>
    <name evidence="1" type="ORF">GWI33_006018</name>
</gene>
<keyword evidence="2" id="KW-1185">Reference proteome</keyword>
<protein>
    <submittedName>
        <fullName evidence="1">Uncharacterized protein</fullName>
    </submittedName>
</protein>
<evidence type="ECO:0000313" key="1">
    <source>
        <dbReference type="EMBL" id="KAF7287676.1"/>
    </source>
</evidence>
<dbReference type="Proteomes" id="UP000625711">
    <property type="component" value="Unassembled WGS sequence"/>
</dbReference>
<proteinExistence type="predicted"/>
<accession>A0A834IWW5</accession>
<sequence>MGIIQYTTNISNIGGLDKRGIRLINSLVEFNKRTVCRRYGVNLIQVLISTVTFNRIGGGSQDLFYLTDWRGDSLEKNKSTRLST</sequence>